<organism evidence="1 2">
    <name type="scientific">Steinernema glaseri</name>
    <dbReference type="NCBI Taxonomy" id="37863"/>
    <lineage>
        <taxon>Eukaryota</taxon>
        <taxon>Metazoa</taxon>
        <taxon>Ecdysozoa</taxon>
        <taxon>Nematoda</taxon>
        <taxon>Chromadorea</taxon>
        <taxon>Rhabditida</taxon>
        <taxon>Tylenchina</taxon>
        <taxon>Panagrolaimomorpha</taxon>
        <taxon>Strongyloidoidea</taxon>
        <taxon>Steinernematidae</taxon>
        <taxon>Steinernema</taxon>
    </lineage>
</organism>
<keyword evidence="1" id="KW-1185">Reference proteome</keyword>
<name>A0A1I7Z0C6_9BILA</name>
<evidence type="ECO:0000313" key="1">
    <source>
        <dbReference type="Proteomes" id="UP000095287"/>
    </source>
</evidence>
<dbReference type="AlphaFoldDB" id="A0A1I7Z0C6"/>
<evidence type="ECO:0000313" key="2">
    <source>
        <dbReference type="WBParaSite" id="L893_g21540.t1"/>
    </source>
</evidence>
<dbReference type="Proteomes" id="UP000095287">
    <property type="component" value="Unplaced"/>
</dbReference>
<protein>
    <submittedName>
        <fullName evidence="2">Uncharacterized protein</fullName>
    </submittedName>
</protein>
<proteinExistence type="predicted"/>
<accession>A0A1I7Z0C6</accession>
<sequence>MHNLLAPPFYSSLFLPWYPAKPEFRGLSKVFYMLIRIEERGVPLPQSERDILRDEGSTGGADGLGRFPTPLKMFYN</sequence>
<dbReference type="WBParaSite" id="L893_g21540.t1">
    <property type="protein sequence ID" value="L893_g21540.t1"/>
    <property type="gene ID" value="L893_g21540"/>
</dbReference>
<reference evidence="2" key="1">
    <citation type="submission" date="2016-11" db="UniProtKB">
        <authorList>
            <consortium name="WormBaseParasite"/>
        </authorList>
    </citation>
    <scope>IDENTIFICATION</scope>
</reference>